<organism evidence="2 3">
    <name type="scientific">Sander lucioperca</name>
    <name type="common">Pike-perch</name>
    <name type="synonym">Perca lucioperca</name>
    <dbReference type="NCBI Taxonomy" id="283035"/>
    <lineage>
        <taxon>Eukaryota</taxon>
        <taxon>Metazoa</taxon>
        <taxon>Chordata</taxon>
        <taxon>Craniata</taxon>
        <taxon>Vertebrata</taxon>
        <taxon>Euteleostomi</taxon>
        <taxon>Actinopterygii</taxon>
        <taxon>Neopterygii</taxon>
        <taxon>Teleostei</taxon>
        <taxon>Neoteleostei</taxon>
        <taxon>Acanthomorphata</taxon>
        <taxon>Eupercaria</taxon>
        <taxon>Perciformes</taxon>
        <taxon>Percoidei</taxon>
        <taxon>Percidae</taxon>
        <taxon>Luciopercinae</taxon>
        <taxon>Sander</taxon>
    </lineage>
</organism>
<dbReference type="InterPro" id="IPR050951">
    <property type="entry name" value="Retrovirus_Pol_polyprotein"/>
</dbReference>
<dbReference type="InterPro" id="IPR001584">
    <property type="entry name" value="Integrase_cat-core"/>
</dbReference>
<reference evidence="2" key="1">
    <citation type="submission" date="2025-08" db="UniProtKB">
        <authorList>
            <consortium name="Ensembl"/>
        </authorList>
    </citation>
    <scope>IDENTIFICATION</scope>
</reference>
<evidence type="ECO:0000313" key="2">
    <source>
        <dbReference type="Ensembl" id="ENSSLUP00000001355.1"/>
    </source>
</evidence>
<dbReference type="Gene3D" id="3.30.420.10">
    <property type="entry name" value="Ribonuclease H-like superfamily/Ribonuclease H"/>
    <property type="match status" value="1"/>
</dbReference>
<dbReference type="InterPro" id="IPR012337">
    <property type="entry name" value="RNaseH-like_sf"/>
</dbReference>
<dbReference type="GO" id="GO:0003676">
    <property type="term" value="F:nucleic acid binding"/>
    <property type="evidence" value="ECO:0007669"/>
    <property type="project" value="InterPro"/>
</dbReference>
<dbReference type="Ensembl" id="ENSSLUT00000001432.1">
    <property type="protein sequence ID" value="ENSSLUP00000001355.1"/>
    <property type="gene ID" value="ENSSLUG00000000690.1"/>
</dbReference>
<dbReference type="PANTHER" id="PTHR37984">
    <property type="entry name" value="PROTEIN CBG26694"/>
    <property type="match status" value="1"/>
</dbReference>
<proteinExistence type="predicted"/>
<sequence>MGFVQAPLYQIHVQSGLVTGYFTVGARSGFPIDGVDFIMGNDIAVTKALIKFFTTYGLPKTVQTDQGTNFLSRIFKQTLQSLGISHSVSSAYHPESQGALEHVPSRTSVLEHDINVGDAAPIKQHSYRCPLAKRETMKRE</sequence>
<dbReference type="Proteomes" id="UP000694568">
    <property type="component" value="Unplaced"/>
</dbReference>
<accession>A0A8C9WWB2</accession>
<dbReference type="GeneTree" id="ENSGT01050000244855"/>
<dbReference type="PANTHER" id="PTHR37984:SF5">
    <property type="entry name" value="PROTEIN NYNRIN-LIKE"/>
    <property type="match status" value="1"/>
</dbReference>
<evidence type="ECO:0000313" key="3">
    <source>
        <dbReference type="Proteomes" id="UP000694568"/>
    </source>
</evidence>
<dbReference type="Pfam" id="PF00665">
    <property type="entry name" value="rve"/>
    <property type="match status" value="1"/>
</dbReference>
<reference evidence="2" key="2">
    <citation type="submission" date="2025-09" db="UniProtKB">
        <authorList>
            <consortium name="Ensembl"/>
        </authorList>
    </citation>
    <scope>IDENTIFICATION</scope>
</reference>
<keyword evidence="3" id="KW-1185">Reference proteome</keyword>
<dbReference type="PROSITE" id="PS50994">
    <property type="entry name" value="INTEGRASE"/>
    <property type="match status" value="1"/>
</dbReference>
<name>A0A8C9WWB2_SANLU</name>
<evidence type="ECO:0000259" key="1">
    <source>
        <dbReference type="PROSITE" id="PS50994"/>
    </source>
</evidence>
<protein>
    <recommendedName>
        <fullName evidence="1">Integrase catalytic domain-containing protein</fullName>
    </recommendedName>
</protein>
<feature type="domain" description="Integrase catalytic" evidence="1">
    <location>
        <begin position="41"/>
        <end position="101"/>
    </location>
</feature>
<dbReference type="GO" id="GO:0015074">
    <property type="term" value="P:DNA integration"/>
    <property type="evidence" value="ECO:0007669"/>
    <property type="project" value="InterPro"/>
</dbReference>
<dbReference type="SUPFAM" id="SSF53098">
    <property type="entry name" value="Ribonuclease H-like"/>
    <property type="match status" value="1"/>
</dbReference>
<dbReference type="InterPro" id="IPR036397">
    <property type="entry name" value="RNaseH_sf"/>
</dbReference>
<dbReference type="AlphaFoldDB" id="A0A8C9WWB2"/>